<sequence>MEIGDYALGKTPVVALVCSAGGLPALSTVLSGLPADLPAAVLALQHMPPDRPSLLHVLLDRATALQVEQAEDGQPLTAGRVLVAPPGRHTLITTEETIALIPSGSTPPYRPSADLLLTTLAVVTGPRAIAVVLSGHGNDAATGCTAVHRFGGTVISASLESSAQPAMPQATIGRDAITDHVVHVDDLAAMLLTLTTTPLLEPPER</sequence>
<feature type="domain" description="CheB-type methylesterase" evidence="5">
    <location>
        <begin position="7"/>
        <end position="198"/>
    </location>
</feature>
<comment type="caution">
    <text evidence="6">The sequence shown here is derived from an EMBL/GenBank/DDBJ whole genome shotgun (WGS) entry which is preliminary data.</text>
</comment>
<gene>
    <name evidence="6" type="ORF">GCM10009850_000800</name>
</gene>
<dbReference type="Proteomes" id="UP001499843">
    <property type="component" value="Unassembled WGS sequence"/>
</dbReference>
<keyword evidence="4" id="KW-0145">Chemotaxis</keyword>
<dbReference type="Gene3D" id="3.40.50.180">
    <property type="entry name" value="Methylesterase CheB, C-terminal domain"/>
    <property type="match status" value="1"/>
</dbReference>
<evidence type="ECO:0000259" key="5">
    <source>
        <dbReference type="PROSITE" id="PS50122"/>
    </source>
</evidence>
<dbReference type="RefSeq" id="WP_344470092.1">
    <property type="nucleotide sequence ID" value="NZ_BAAAQX010000001.1"/>
</dbReference>
<feature type="active site" evidence="4">
    <location>
        <position position="46"/>
    </location>
</feature>
<evidence type="ECO:0000256" key="3">
    <source>
        <dbReference type="ARBA" id="ARBA00048267"/>
    </source>
</evidence>
<feature type="active site" evidence="4">
    <location>
        <position position="19"/>
    </location>
</feature>
<dbReference type="EMBL" id="BAAAQX010000001">
    <property type="protein sequence ID" value="GAA2203914.1"/>
    <property type="molecule type" value="Genomic_DNA"/>
</dbReference>
<name>A0ABN3C404_9ACTN</name>
<evidence type="ECO:0000256" key="4">
    <source>
        <dbReference type="PROSITE-ProRule" id="PRU00050"/>
    </source>
</evidence>
<evidence type="ECO:0000256" key="1">
    <source>
        <dbReference type="ARBA" id="ARBA00022801"/>
    </source>
</evidence>
<evidence type="ECO:0000313" key="7">
    <source>
        <dbReference type="Proteomes" id="UP001499843"/>
    </source>
</evidence>
<protein>
    <recommendedName>
        <fullName evidence="2">protein-glutamate methylesterase</fullName>
        <ecNumber evidence="2">3.1.1.61</ecNumber>
    </recommendedName>
</protein>
<organism evidence="6 7">
    <name type="scientific">Nonomuraea monospora</name>
    <dbReference type="NCBI Taxonomy" id="568818"/>
    <lineage>
        <taxon>Bacteria</taxon>
        <taxon>Bacillati</taxon>
        <taxon>Actinomycetota</taxon>
        <taxon>Actinomycetes</taxon>
        <taxon>Streptosporangiales</taxon>
        <taxon>Streptosporangiaceae</taxon>
        <taxon>Nonomuraea</taxon>
    </lineage>
</organism>
<dbReference type="Pfam" id="PF01339">
    <property type="entry name" value="CheB_methylest"/>
    <property type="match status" value="1"/>
</dbReference>
<dbReference type="PANTHER" id="PTHR42872:SF6">
    <property type="entry name" value="PROTEIN-GLUTAMATE METHYLESTERASE_PROTEIN-GLUTAMINE GLUTAMINASE"/>
    <property type="match status" value="1"/>
</dbReference>
<dbReference type="SUPFAM" id="SSF52738">
    <property type="entry name" value="Methylesterase CheB, C-terminal domain"/>
    <property type="match status" value="1"/>
</dbReference>
<dbReference type="InterPro" id="IPR000673">
    <property type="entry name" value="Sig_transdc_resp-reg_Me-estase"/>
</dbReference>
<dbReference type="PANTHER" id="PTHR42872">
    <property type="entry name" value="PROTEIN-GLUTAMATE METHYLESTERASE/PROTEIN-GLUTAMINE GLUTAMINASE"/>
    <property type="match status" value="1"/>
</dbReference>
<dbReference type="EC" id="3.1.1.61" evidence="2"/>
<dbReference type="CDD" id="cd16433">
    <property type="entry name" value="CheB"/>
    <property type="match status" value="1"/>
</dbReference>
<comment type="catalytic activity">
    <reaction evidence="3">
        <text>[protein]-L-glutamate 5-O-methyl ester + H2O = L-glutamyl-[protein] + methanol + H(+)</text>
        <dbReference type="Rhea" id="RHEA:23236"/>
        <dbReference type="Rhea" id="RHEA-COMP:10208"/>
        <dbReference type="Rhea" id="RHEA-COMP:10311"/>
        <dbReference type="ChEBI" id="CHEBI:15377"/>
        <dbReference type="ChEBI" id="CHEBI:15378"/>
        <dbReference type="ChEBI" id="CHEBI:17790"/>
        <dbReference type="ChEBI" id="CHEBI:29973"/>
        <dbReference type="ChEBI" id="CHEBI:82795"/>
        <dbReference type="EC" id="3.1.1.61"/>
    </reaction>
</comment>
<accession>A0ABN3C404</accession>
<evidence type="ECO:0000256" key="2">
    <source>
        <dbReference type="ARBA" id="ARBA00039140"/>
    </source>
</evidence>
<proteinExistence type="predicted"/>
<keyword evidence="1 4" id="KW-0378">Hydrolase</keyword>
<dbReference type="PROSITE" id="PS50122">
    <property type="entry name" value="CHEB"/>
    <property type="match status" value="1"/>
</dbReference>
<evidence type="ECO:0000313" key="6">
    <source>
        <dbReference type="EMBL" id="GAA2203914.1"/>
    </source>
</evidence>
<keyword evidence="7" id="KW-1185">Reference proteome</keyword>
<dbReference type="InterPro" id="IPR035909">
    <property type="entry name" value="CheB_C"/>
</dbReference>
<reference evidence="6 7" key="1">
    <citation type="journal article" date="2019" name="Int. J. Syst. Evol. Microbiol.">
        <title>The Global Catalogue of Microorganisms (GCM) 10K type strain sequencing project: providing services to taxonomists for standard genome sequencing and annotation.</title>
        <authorList>
            <consortium name="The Broad Institute Genomics Platform"/>
            <consortium name="The Broad Institute Genome Sequencing Center for Infectious Disease"/>
            <person name="Wu L."/>
            <person name="Ma J."/>
        </authorList>
    </citation>
    <scope>NUCLEOTIDE SEQUENCE [LARGE SCALE GENOMIC DNA]</scope>
    <source>
        <strain evidence="6 7">JCM 16114</strain>
    </source>
</reference>
<feature type="active site" evidence="4">
    <location>
        <position position="139"/>
    </location>
</feature>